<proteinExistence type="predicted"/>
<dbReference type="SUPFAM" id="SSF56112">
    <property type="entry name" value="Protein kinase-like (PK-like)"/>
    <property type="match status" value="1"/>
</dbReference>
<accession>A0A370TUR4</accession>
<protein>
    <recommendedName>
        <fullName evidence="1">Aminoglycoside phosphotransferase domain-containing protein</fullName>
    </recommendedName>
</protein>
<sequence length="304" mass="34478">MTETKSKTGSYMLPSSLPSATNISFPETTFFKSGNKHLPSPADVRLAAAAYQTKPLNRPTPVAFPALNLIVKYGPTITISEGQCLWAITRFCPNVPVPEVFGWCQDDGETFIYMQRIAGATLQQEWPGLDFEEKYGVCVQLYHIINELRQLQQDPATQFIGTINQGPLQDIIFAGQQPTGVFPNVSSFHTWFSTPKRQKTQNADLSPDPTWRSGLLDDVPIVFTHGDLHRSNILISRDEHEGTVKIAGIVDWHQSGWYPAPWEFYKTRFTCRDGDQWELDFILEFLQAYRGYISWDYFVLAMGV</sequence>
<evidence type="ECO:0000259" key="1">
    <source>
        <dbReference type="Pfam" id="PF01636"/>
    </source>
</evidence>
<dbReference type="InterPro" id="IPR051678">
    <property type="entry name" value="AGP_Transferase"/>
</dbReference>
<dbReference type="GeneID" id="43596471"/>
<dbReference type="OrthoDB" id="5404599at2759"/>
<evidence type="ECO:0000313" key="2">
    <source>
        <dbReference type="EMBL" id="RDL39282.1"/>
    </source>
</evidence>
<dbReference type="PANTHER" id="PTHR21310:SF54">
    <property type="entry name" value="AMINOGLYCOSIDE PHOSPHOTRANSFERASE DOMAIN-CONTAINING PROTEIN"/>
    <property type="match status" value="1"/>
</dbReference>
<feature type="domain" description="Aminoglycoside phosphotransferase" evidence="1">
    <location>
        <begin position="95"/>
        <end position="290"/>
    </location>
</feature>
<keyword evidence="3" id="KW-1185">Reference proteome</keyword>
<dbReference type="AlphaFoldDB" id="A0A370TUR4"/>
<comment type="caution">
    <text evidence="2">The sequence shown here is derived from an EMBL/GenBank/DDBJ whole genome shotgun (WGS) entry which is preliminary data.</text>
</comment>
<evidence type="ECO:0000313" key="3">
    <source>
        <dbReference type="Proteomes" id="UP000254866"/>
    </source>
</evidence>
<dbReference type="Pfam" id="PF01636">
    <property type="entry name" value="APH"/>
    <property type="match status" value="1"/>
</dbReference>
<gene>
    <name evidence="2" type="ORF">BP5553_03622</name>
</gene>
<dbReference type="InterPro" id="IPR002575">
    <property type="entry name" value="Aminoglycoside_PTrfase"/>
</dbReference>
<dbReference type="Gene3D" id="3.90.1200.10">
    <property type="match status" value="1"/>
</dbReference>
<name>A0A370TUR4_9HELO</name>
<organism evidence="2 3">
    <name type="scientific">Venustampulla echinocandica</name>
    <dbReference type="NCBI Taxonomy" id="2656787"/>
    <lineage>
        <taxon>Eukaryota</taxon>
        <taxon>Fungi</taxon>
        <taxon>Dikarya</taxon>
        <taxon>Ascomycota</taxon>
        <taxon>Pezizomycotina</taxon>
        <taxon>Leotiomycetes</taxon>
        <taxon>Helotiales</taxon>
        <taxon>Pleuroascaceae</taxon>
        <taxon>Venustampulla</taxon>
    </lineage>
</organism>
<dbReference type="Proteomes" id="UP000254866">
    <property type="component" value="Unassembled WGS sequence"/>
</dbReference>
<dbReference type="PANTHER" id="PTHR21310">
    <property type="entry name" value="AMINOGLYCOSIDE PHOSPHOTRANSFERASE-RELATED-RELATED"/>
    <property type="match status" value="1"/>
</dbReference>
<reference evidence="2 3" key="1">
    <citation type="journal article" date="2018" name="IMA Fungus">
        <title>IMA Genome-F 9: Draft genome sequence of Annulohypoxylon stygium, Aspergillus mulundensis, Berkeleyomyces basicola (syn. Thielaviopsis basicola), Ceratocystis smalleyi, two Cercospora beticola strains, Coleophoma cylindrospora, Fusarium fracticaudum, Phialophora cf. hyalina, and Morchella septimelata.</title>
        <authorList>
            <person name="Wingfield B.D."/>
            <person name="Bills G.F."/>
            <person name="Dong Y."/>
            <person name="Huang W."/>
            <person name="Nel W.J."/>
            <person name="Swalarsk-Parry B.S."/>
            <person name="Vaghefi N."/>
            <person name="Wilken P.M."/>
            <person name="An Z."/>
            <person name="de Beer Z.W."/>
            <person name="De Vos L."/>
            <person name="Chen L."/>
            <person name="Duong T.A."/>
            <person name="Gao Y."/>
            <person name="Hammerbacher A."/>
            <person name="Kikkert J.R."/>
            <person name="Li Y."/>
            <person name="Li H."/>
            <person name="Li K."/>
            <person name="Li Q."/>
            <person name="Liu X."/>
            <person name="Ma X."/>
            <person name="Naidoo K."/>
            <person name="Pethybridge S.J."/>
            <person name="Sun J."/>
            <person name="Steenkamp E.T."/>
            <person name="van der Nest M.A."/>
            <person name="van Wyk S."/>
            <person name="Wingfield M.J."/>
            <person name="Xiong C."/>
            <person name="Yue Q."/>
            <person name="Zhang X."/>
        </authorList>
    </citation>
    <scope>NUCLEOTIDE SEQUENCE [LARGE SCALE GENOMIC DNA]</scope>
    <source>
        <strain evidence="2 3">BP 5553</strain>
    </source>
</reference>
<dbReference type="RefSeq" id="XP_031871938.1">
    <property type="nucleotide sequence ID" value="XM_032012245.1"/>
</dbReference>
<dbReference type="InterPro" id="IPR011009">
    <property type="entry name" value="Kinase-like_dom_sf"/>
</dbReference>
<dbReference type="EMBL" id="NPIC01000002">
    <property type="protein sequence ID" value="RDL39282.1"/>
    <property type="molecule type" value="Genomic_DNA"/>
</dbReference>